<proteinExistence type="predicted"/>
<protein>
    <recommendedName>
        <fullName evidence="3">Dienelactone hydrolase domain-containing protein</fullName>
    </recommendedName>
</protein>
<dbReference type="STRING" id="1133849.O3I_027880"/>
<dbReference type="PANTHER" id="PTHR48081:SF6">
    <property type="entry name" value="PEPTIDASE S9 PROLYL OLIGOPEPTIDASE CATALYTIC DOMAIN-CONTAINING PROTEIN"/>
    <property type="match status" value="1"/>
</dbReference>
<gene>
    <name evidence="4" type="ORF">O3I_027880</name>
</gene>
<evidence type="ECO:0000256" key="1">
    <source>
        <dbReference type="ARBA" id="ARBA00022801"/>
    </source>
</evidence>
<dbReference type="InterPro" id="IPR050300">
    <property type="entry name" value="GDXG_lipolytic_enzyme"/>
</dbReference>
<dbReference type="GO" id="GO:0016787">
    <property type="term" value="F:hydrolase activity"/>
    <property type="evidence" value="ECO:0007669"/>
    <property type="project" value="UniProtKB-KW"/>
</dbReference>
<feature type="region of interest" description="Disordered" evidence="2">
    <location>
        <begin position="1"/>
        <end position="23"/>
    </location>
</feature>
<dbReference type="PANTHER" id="PTHR48081">
    <property type="entry name" value="AB HYDROLASE SUPERFAMILY PROTEIN C4A8.06C"/>
    <property type="match status" value="1"/>
</dbReference>
<dbReference type="InterPro" id="IPR002925">
    <property type="entry name" value="Dienelactn_hydro"/>
</dbReference>
<dbReference type="SUPFAM" id="SSF53474">
    <property type="entry name" value="alpha/beta-Hydrolases"/>
    <property type="match status" value="1"/>
</dbReference>
<dbReference type="KEGG" id="nbr:O3I_027880"/>
<dbReference type="InterPro" id="IPR029058">
    <property type="entry name" value="AB_hydrolase_fold"/>
</dbReference>
<feature type="domain" description="Dienelactone hydrolase" evidence="3">
    <location>
        <begin position="76"/>
        <end position="251"/>
    </location>
</feature>
<sequence length="272" mass="29358">MHTKTSDEIIPLRPDSASPPSYGQETVVPELFGDKEVGLIRNVTAPALTVHRPDPARATGTAVIVCPGGSFVTLTHGTGRDIAKAIAAQGHTAFVLRYRLLPTPPRDTDFLEHWATRYSMDDIKAQSWTATADGGSAVGFVRTRAADWDLDPHRVGILGSSAGGLVTVGAATTYDRAHRPDFATVLYPPTWHEYTVPADAPPLFVTFAADDPDAGVVDGNLGLYRAWRAADRPVELHAYAEGGHGFAMAARGLPCDSWLDRWHDWLGSLRLP</sequence>
<dbReference type="Pfam" id="PF01738">
    <property type="entry name" value="DLH"/>
    <property type="match status" value="1"/>
</dbReference>
<dbReference type="Proteomes" id="UP000006304">
    <property type="component" value="Chromosome"/>
</dbReference>
<evidence type="ECO:0000313" key="5">
    <source>
        <dbReference type="Proteomes" id="UP000006304"/>
    </source>
</evidence>
<dbReference type="EMBL" id="CP003876">
    <property type="protein sequence ID" value="AFU03525.1"/>
    <property type="molecule type" value="Genomic_DNA"/>
</dbReference>
<evidence type="ECO:0000313" key="4">
    <source>
        <dbReference type="EMBL" id="AFU03525.1"/>
    </source>
</evidence>
<dbReference type="Gene3D" id="3.40.50.1820">
    <property type="entry name" value="alpha/beta hydrolase"/>
    <property type="match status" value="1"/>
</dbReference>
<dbReference type="HOGENOM" id="CLU_012494_5_1_11"/>
<evidence type="ECO:0000259" key="3">
    <source>
        <dbReference type="Pfam" id="PF01738"/>
    </source>
</evidence>
<organism evidence="4 5">
    <name type="scientific">Nocardia brasiliensis (strain ATCC 700358 / HUJEG-1)</name>
    <dbReference type="NCBI Taxonomy" id="1133849"/>
    <lineage>
        <taxon>Bacteria</taxon>
        <taxon>Bacillati</taxon>
        <taxon>Actinomycetota</taxon>
        <taxon>Actinomycetes</taxon>
        <taxon>Mycobacteriales</taxon>
        <taxon>Nocardiaceae</taxon>
        <taxon>Nocardia</taxon>
    </lineage>
</organism>
<dbReference type="RefSeq" id="WP_014986380.1">
    <property type="nucleotide sequence ID" value="NC_018681.1"/>
</dbReference>
<reference evidence="4 5" key="1">
    <citation type="journal article" date="2012" name="J. Bacteriol.">
        <title>Complete genome sequence of Nocardia brasiliensis HUJEG-1.</title>
        <authorList>
            <person name="Vera-Cabrera L."/>
            <person name="Ortiz-Lopez R."/>
            <person name="Elizondo-Gonzalez R."/>
            <person name="Perez-Maya A.A."/>
            <person name="Ocampo-Candiani J."/>
        </authorList>
    </citation>
    <scope>NUCLEOTIDE SEQUENCE [LARGE SCALE GENOMIC DNA]</scope>
    <source>
        <strain evidence="5">ATCC 700358</strain>
    </source>
</reference>
<dbReference type="eggNOG" id="COG0657">
    <property type="taxonomic scope" value="Bacteria"/>
</dbReference>
<accession>K0F306</accession>
<keyword evidence="1" id="KW-0378">Hydrolase</keyword>
<keyword evidence="5" id="KW-1185">Reference proteome</keyword>
<name>K0F306_NOCB7</name>
<evidence type="ECO:0000256" key="2">
    <source>
        <dbReference type="SAM" id="MobiDB-lite"/>
    </source>
</evidence>
<dbReference type="AlphaFoldDB" id="K0F306"/>